<dbReference type="Pfam" id="PF13287">
    <property type="entry name" value="Fn3_assoc"/>
    <property type="match status" value="1"/>
</dbReference>
<dbReference type="PROSITE" id="PS50297">
    <property type="entry name" value="ANK_REP_REGION"/>
    <property type="match status" value="1"/>
</dbReference>
<accession>A0A158QH51</accession>
<proteinExistence type="predicted"/>
<dbReference type="Gene3D" id="1.25.40.20">
    <property type="entry name" value="Ankyrin repeat-containing domain"/>
    <property type="match status" value="2"/>
</dbReference>
<dbReference type="AlphaFoldDB" id="A0A158QH51"/>
<dbReference type="InterPro" id="IPR026876">
    <property type="entry name" value="Fn3_assoc_repeat"/>
</dbReference>
<dbReference type="SUPFAM" id="SSF48403">
    <property type="entry name" value="Ankyrin repeat"/>
    <property type="match status" value="1"/>
</dbReference>
<feature type="repeat" description="ANK" evidence="1">
    <location>
        <begin position="634"/>
        <end position="668"/>
    </location>
</feature>
<gene>
    <name evidence="3" type="ORF">HNAJ_LOCUS1479</name>
</gene>
<reference evidence="3 4" key="2">
    <citation type="submission" date="2018-11" db="EMBL/GenBank/DDBJ databases">
        <authorList>
            <consortium name="Pathogen Informatics"/>
        </authorList>
    </citation>
    <scope>NUCLEOTIDE SEQUENCE [LARGE SCALE GENOMIC DNA]</scope>
</reference>
<keyword evidence="1" id="KW-0040">ANK repeat</keyword>
<dbReference type="InterPro" id="IPR052481">
    <property type="entry name" value="DZAN1"/>
</dbReference>
<evidence type="ECO:0000313" key="4">
    <source>
        <dbReference type="Proteomes" id="UP000278807"/>
    </source>
</evidence>
<dbReference type="OrthoDB" id="10033229at2759"/>
<evidence type="ECO:0000313" key="5">
    <source>
        <dbReference type="WBParaSite" id="HNAJ_0000148001-mRNA-1"/>
    </source>
</evidence>
<dbReference type="PROSITE" id="PS50088">
    <property type="entry name" value="ANK_REPEAT"/>
    <property type="match status" value="1"/>
</dbReference>
<protein>
    <submittedName>
        <fullName evidence="5">DZANK-type domain-containing protein</fullName>
    </submittedName>
</protein>
<dbReference type="InterPro" id="IPR002110">
    <property type="entry name" value="Ankyrin_rpt"/>
</dbReference>
<evidence type="ECO:0000313" key="3">
    <source>
        <dbReference type="EMBL" id="VDN97338.1"/>
    </source>
</evidence>
<dbReference type="WBParaSite" id="HNAJ_0000148001-mRNA-1">
    <property type="protein sequence ID" value="HNAJ_0000148001-mRNA-1"/>
    <property type="gene ID" value="HNAJ_0000148001"/>
</dbReference>
<keyword evidence="4" id="KW-1185">Reference proteome</keyword>
<dbReference type="Pfam" id="PF12796">
    <property type="entry name" value="Ank_2"/>
    <property type="match status" value="1"/>
</dbReference>
<dbReference type="PANTHER" id="PTHR16058:SF4">
    <property type="entry name" value="DOUBLE ZINC RIBBON AND ANKYRIN REPEAT-CONTAINING PROTEIN 1"/>
    <property type="match status" value="1"/>
</dbReference>
<name>A0A158QH51_RODNA</name>
<reference evidence="5" key="1">
    <citation type="submission" date="2016-04" db="UniProtKB">
        <authorList>
            <consortium name="WormBaseParasite"/>
        </authorList>
    </citation>
    <scope>IDENTIFICATION</scope>
</reference>
<evidence type="ECO:0000256" key="2">
    <source>
        <dbReference type="SAM" id="MobiDB-lite"/>
    </source>
</evidence>
<dbReference type="InterPro" id="IPR036770">
    <property type="entry name" value="Ankyrin_rpt-contain_sf"/>
</dbReference>
<dbReference type="SMART" id="SM00248">
    <property type="entry name" value="ANK"/>
    <property type="match status" value="1"/>
</dbReference>
<feature type="region of interest" description="Disordered" evidence="2">
    <location>
        <begin position="513"/>
        <end position="544"/>
    </location>
</feature>
<organism evidence="5">
    <name type="scientific">Rodentolepis nana</name>
    <name type="common">Dwarf tapeworm</name>
    <name type="synonym">Hymenolepis nana</name>
    <dbReference type="NCBI Taxonomy" id="102285"/>
    <lineage>
        <taxon>Eukaryota</taxon>
        <taxon>Metazoa</taxon>
        <taxon>Spiralia</taxon>
        <taxon>Lophotrochozoa</taxon>
        <taxon>Platyhelminthes</taxon>
        <taxon>Cestoda</taxon>
        <taxon>Eucestoda</taxon>
        <taxon>Cyclophyllidea</taxon>
        <taxon>Hymenolepididae</taxon>
        <taxon>Rodentolepis</taxon>
    </lineage>
</organism>
<dbReference type="Proteomes" id="UP000278807">
    <property type="component" value="Unassembled WGS sequence"/>
</dbReference>
<sequence>MSAGSVKAPLIIPLRPLSHNHHSNAIDSATQIEISTDTPRAQIYFTVDGSRPDPRSWKSRKPQPGPTYLYRNSFTLQSGLKTIKAMALLPDTGQESNIVAKTFDVAEASKVNSNGEGGGQPKPDDYLFVKELKREMKKMQVSVKDSLLLRRKPPANGKKLTISLGSEDENQNPPPVSYHFLSLYLISFTVVCRTRQNSVSCGGSLQPMSTSAGANLEFCSICGSKVPVGSTKCLVCESTITASPESTNRRICQICGSLNPERVKYCLTCEANLPQTPTTLVNISPFLRTSTPIPINNSKGSSFVNCRICSRQNGLSARFCDWCGIQDPGEEELIENMNCICPSCFWQSPKDSNFCHQCGFKLSALEEINGFGDQPTVTPARFLRKTASTQTMELSSYSPSSNSKPKEFSRTSLPIIAPVSPGKGLWRMQVEHLVAHIKAYANTDPEFQKAISEPRLGKLLSAEVMGNQPEEVSILLTFHQHDPSIHLPTRKGNGSIGGEVEVLVEVPPSAKSYYSSRPLSGDRNNTPLRNPSSASTPTQQNSQTFRRKIVALRSPSSTSKLSKKSFQVHANKPSEVDNALMRELRPGHKADMYTVERLLMNGANPSCVDHYGDPLVVRAVRNQHLEVIHVLVKDGNTPLHEAVLLGSRAVEFVKLLLKLGANPNKKNSLGLTPQELAIEANSLAAADILANRES</sequence>
<evidence type="ECO:0000256" key="1">
    <source>
        <dbReference type="PROSITE-ProRule" id="PRU00023"/>
    </source>
</evidence>
<dbReference type="EMBL" id="UZAE01000581">
    <property type="protein sequence ID" value="VDN97338.1"/>
    <property type="molecule type" value="Genomic_DNA"/>
</dbReference>
<dbReference type="PANTHER" id="PTHR16058">
    <property type="entry name" value="DOUBLE ZINC RIBBON AND ANKYRIN REPEAT-CONTAINING PROTEIN 1"/>
    <property type="match status" value="1"/>
</dbReference>
<dbReference type="PRINTS" id="PR01415">
    <property type="entry name" value="ANKYRIN"/>
</dbReference>